<protein>
    <submittedName>
        <fullName evidence="1">Uncharacterized protein</fullName>
    </submittedName>
</protein>
<dbReference type="EMBL" id="CAJZAF010000007">
    <property type="protein sequence ID" value="CAG9169783.1"/>
    <property type="molecule type" value="Genomic_DNA"/>
</dbReference>
<dbReference type="RefSeq" id="WP_224001237.1">
    <property type="nucleotide sequence ID" value="NZ_CAJZAF010000007.1"/>
</dbReference>
<accession>A0ABM8WQQ9</accession>
<dbReference type="Proteomes" id="UP000701702">
    <property type="component" value="Unassembled WGS sequence"/>
</dbReference>
<evidence type="ECO:0000313" key="1">
    <source>
        <dbReference type="EMBL" id="CAG9169783.1"/>
    </source>
</evidence>
<comment type="caution">
    <text evidence="1">The sequence shown here is derived from an EMBL/GenBank/DDBJ whole genome shotgun (WGS) entry which is preliminary data.</text>
</comment>
<name>A0ABM8WQQ9_9BURK</name>
<gene>
    <name evidence="1" type="ORF">LMG23994_01661</name>
</gene>
<proteinExistence type="predicted"/>
<organism evidence="1 2">
    <name type="scientific">Cupriavidus pinatubonensis</name>
    <dbReference type="NCBI Taxonomy" id="248026"/>
    <lineage>
        <taxon>Bacteria</taxon>
        <taxon>Pseudomonadati</taxon>
        <taxon>Pseudomonadota</taxon>
        <taxon>Betaproteobacteria</taxon>
        <taxon>Burkholderiales</taxon>
        <taxon>Burkholderiaceae</taxon>
        <taxon>Cupriavidus</taxon>
    </lineage>
</organism>
<evidence type="ECO:0000313" key="2">
    <source>
        <dbReference type="Proteomes" id="UP000701702"/>
    </source>
</evidence>
<keyword evidence="2" id="KW-1185">Reference proteome</keyword>
<sequence length="391" mass="43458">MTPKEKALAKWPRETVSARESRVKDFLNNFASVEKLHEFWEDTRHLSWPETFGSSPWEFAGSVAYQMFSSDHRQDPIQRVEHLAQRYVGDPGLTAYHQDMLQALQGLEHRLILEGEHGEAIVTGALFRALSSRLKSSPRADAAPPAEVRYVEIGFTGLGLKEKPYVGVVTSPLDNPLAGDLVLYSGTYPAALEGEALKTYPMRQILRGMTLEPDLRELARIFRHSNHDRDGYQWGDTRGNDGDFGAEKLTQLVLLGYARRTGRDVPNQLGGVWPEVRVTPAGARAIIESGLLLKVQLEHPRPTAKAMGSSGEFEFDAETGAVQGPLYGDDPATAPIRIDVSELEDAYPHEEIAGQSYDVLDLGYTAVGGFQVEPDEDWRAEFREGRTGLRI</sequence>
<reference evidence="1 2" key="1">
    <citation type="submission" date="2021-08" db="EMBL/GenBank/DDBJ databases">
        <authorList>
            <person name="Peeters C."/>
        </authorList>
    </citation>
    <scope>NUCLEOTIDE SEQUENCE [LARGE SCALE GENOMIC DNA]</scope>
    <source>
        <strain evidence="1 2">LMG 23994</strain>
    </source>
</reference>